<sequence length="317" mass="37725">MSDTCDFFDTPILFIVFNRIEETKIVFERIRRCKPINFFIAADGHRIDRDGERELCEAVRNWILSNIDWECTVKTMFNDQNLGCGRGPSQAISWFFTHVSEGIIIEDDCAPNDSFFVFCSDMLKRYRLDDRVSAISGNNFQPLQPMDIRENYYFSVFPSSWGWATWRRAWLGFDFGIGNWNDLNRRTILGFLFNELPYQVWWKNQFEWMYYNQPQDMWDFQFHFLSMSRRQLAIIPTVNLVSNIGHGSNGTHFRDDTSLLANIPTVEIEFPLEHPDLMRRNYKADVYVQRLLFGEVEQVGILRRLKRFVKRMISYKV</sequence>
<evidence type="ECO:0000313" key="2">
    <source>
        <dbReference type="Proteomes" id="UP000680038"/>
    </source>
</evidence>
<dbReference type="SUPFAM" id="SSF53448">
    <property type="entry name" value="Nucleotide-diphospho-sugar transferases"/>
    <property type="match status" value="1"/>
</dbReference>
<dbReference type="InterPro" id="IPR029044">
    <property type="entry name" value="Nucleotide-diphossugar_trans"/>
</dbReference>
<proteinExistence type="predicted"/>
<dbReference type="AlphaFoldDB" id="A0A916NC50"/>
<dbReference type="EMBL" id="CAJRAF010000002">
    <property type="protein sequence ID" value="CAG4999702.1"/>
    <property type="molecule type" value="Genomic_DNA"/>
</dbReference>
<name>A0A916NC50_9BACT</name>
<comment type="caution">
    <text evidence="1">The sequence shown here is derived from an EMBL/GenBank/DDBJ whole genome shotgun (WGS) entry which is preliminary data.</text>
</comment>
<accession>A0A916NC50</accession>
<evidence type="ECO:0000313" key="1">
    <source>
        <dbReference type="EMBL" id="CAG4999702.1"/>
    </source>
</evidence>
<keyword evidence="2" id="KW-1185">Reference proteome</keyword>
<evidence type="ECO:0008006" key="3">
    <source>
        <dbReference type="Google" id="ProtNLM"/>
    </source>
</evidence>
<reference evidence="1" key="1">
    <citation type="submission" date="2021-04" db="EMBL/GenBank/DDBJ databases">
        <authorList>
            <person name="Rodrigo-Torres L."/>
            <person name="Arahal R. D."/>
            <person name="Lucena T."/>
        </authorList>
    </citation>
    <scope>NUCLEOTIDE SEQUENCE</scope>
    <source>
        <strain evidence="1">CECT 9275</strain>
    </source>
</reference>
<dbReference type="Gene3D" id="3.90.550.10">
    <property type="entry name" value="Spore Coat Polysaccharide Biosynthesis Protein SpsA, Chain A"/>
    <property type="match status" value="1"/>
</dbReference>
<gene>
    <name evidence="1" type="ORF">DYBT9275_02283</name>
</gene>
<protein>
    <recommendedName>
        <fullName evidence="3">Nucleotide-diphospho-sugar transferase</fullName>
    </recommendedName>
</protein>
<dbReference type="RefSeq" id="WP_215238932.1">
    <property type="nucleotide sequence ID" value="NZ_CAJRAF010000002.1"/>
</dbReference>
<organism evidence="1 2">
    <name type="scientific">Dyadobacter helix</name>
    <dbReference type="NCBI Taxonomy" id="2822344"/>
    <lineage>
        <taxon>Bacteria</taxon>
        <taxon>Pseudomonadati</taxon>
        <taxon>Bacteroidota</taxon>
        <taxon>Cytophagia</taxon>
        <taxon>Cytophagales</taxon>
        <taxon>Spirosomataceae</taxon>
        <taxon>Dyadobacter</taxon>
    </lineage>
</organism>
<dbReference type="Proteomes" id="UP000680038">
    <property type="component" value="Unassembled WGS sequence"/>
</dbReference>